<feature type="binding site" evidence="7">
    <location>
        <position position="221"/>
    </location>
    <ligand>
        <name>Mg(2+)</name>
        <dbReference type="ChEBI" id="CHEBI:18420"/>
    </ligand>
</feature>
<evidence type="ECO:0000256" key="7">
    <source>
        <dbReference type="PIRSR" id="PIRSR600715-1"/>
    </source>
</evidence>
<feature type="transmembrane region" description="Helical" evidence="8">
    <location>
        <begin position="259"/>
        <end position="280"/>
    </location>
</feature>
<evidence type="ECO:0000313" key="10">
    <source>
        <dbReference type="Proteomes" id="UP000029644"/>
    </source>
</evidence>
<dbReference type="GO" id="GO:0044038">
    <property type="term" value="P:cell wall macromolecule biosynthetic process"/>
    <property type="evidence" value="ECO:0007669"/>
    <property type="project" value="TreeGrafter"/>
</dbReference>
<keyword evidence="2" id="KW-1003">Cell membrane</keyword>
<comment type="subcellular location">
    <subcellularLocation>
        <location evidence="1">Cell membrane</location>
        <topology evidence="1">Multi-pass membrane protein</topology>
    </subcellularLocation>
</comment>
<evidence type="ECO:0000313" key="9">
    <source>
        <dbReference type="EMBL" id="GAL64389.1"/>
    </source>
</evidence>
<sequence>MQDPLSSLIFLSIISAIFSFGLVSYIIPKIIFMVNFHNLNEVPGERSSHTRATPTMGGLAFFVTLVLNLFLFKPVDTEYIGLNLAAAITIIFIVGLKDDLAVSTPRARVIVEIFAICIVFLHSDFHTTSLAGFMGIHELPTVVLDVLHVIIALTIINAYNLIDGVDGLASTLGISIFSMFGLIFLTMGLNYYFLICVSLICVLLAFMRYNFSHEKKIFMGDTGSLVIGFCIAILTLKFLTLDTTLFHKFTFAPQNKLLIVAAILAVPLFDMMRVIGVRLLKKQSPFTADRNHIHHILSDLGLEHYKIAILLGLLNYTLAIILIFFASIFNSFQMMFILPIIFVLLLGIFHKLKLLSLKKINN</sequence>
<dbReference type="GO" id="GO:0071555">
    <property type="term" value="P:cell wall organization"/>
    <property type="evidence" value="ECO:0007669"/>
    <property type="project" value="TreeGrafter"/>
</dbReference>
<proteinExistence type="predicted"/>
<dbReference type="AlphaFoldDB" id="A0A090VM66"/>
<dbReference type="PROSITE" id="PS01348">
    <property type="entry name" value="MRAY_2"/>
    <property type="match status" value="1"/>
</dbReference>
<dbReference type="InterPro" id="IPR000715">
    <property type="entry name" value="Glycosyl_transferase_4"/>
</dbReference>
<dbReference type="Proteomes" id="UP000029644">
    <property type="component" value="Unassembled WGS sequence"/>
</dbReference>
<feature type="transmembrane region" description="Helical" evidence="8">
    <location>
        <begin position="307"/>
        <end position="326"/>
    </location>
</feature>
<feature type="binding site" evidence="7">
    <location>
        <position position="160"/>
    </location>
    <ligand>
        <name>Mg(2+)</name>
        <dbReference type="ChEBI" id="CHEBI:18420"/>
    </ligand>
</feature>
<dbReference type="GO" id="GO:0009103">
    <property type="term" value="P:lipopolysaccharide biosynthetic process"/>
    <property type="evidence" value="ECO:0007669"/>
    <property type="project" value="TreeGrafter"/>
</dbReference>
<feature type="transmembrane region" description="Helical" evidence="8">
    <location>
        <begin position="191"/>
        <end position="211"/>
    </location>
</feature>
<keyword evidence="3 9" id="KW-0808">Transferase</keyword>
<name>A0A090VM66_9FLAO</name>
<dbReference type="OrthoDB" id="9783652at2"/>
<evidence type="ECO:0000256" key="3">
    <source>
        <dbReference type="ARBA" id="ARBA00022679"/>
    </source>
</evidence>
<dbReference type="GO" id="GO:0005886">
    <property type="term" value="C:plasma membrane"/>
    <property type="evidence" value="ECO:0007669"/>
    <property type="project" value="UniProtKB-SubCell"/>
</dbReference>
<feature type="transmembrane region" description="Helical" evidence="8">
    <location>
        <begin position="109"/>
        <end position="136"/>
    </location>
</feature>
<keyword evidence="7" id="KW-0479">Metal-binding</keyword>
<keyword evidence="4 8" id="KW-0812">Transmembrane</keyword>
<evidence type="ECO:0000256" key="1">
    <source>
        <dbReference type="ARBA" id="ARBA00004651"/>
    </source>
</evidence>
<gene>
    <name evidence="9" type="ORF">JCM19300_526</name>
</gene>
<dbReference type="EMBL" id="BBNQ01000018">
    <property type="protein sequence ID" value="GAL64389.1"/>
    <property type="molecule type" value="Genomic_DNA"/>
</dbReference>
<protein>
    <submittedName>
        <fullName evidence="9">Undecaprenyl-phosphate N-acetylglucosaminyl 1-phosphate transferase</fullName>
    </submittedName>
</protein>
<dbReference type="GO" id="GO:0046872">
    <property type="term" value="F:metal ion binding"/>
    <property type="evidence" value="ECO:0007669"/>
    <property type="project" value="UniProtKB-KW"/>
</dbReference>
<feature type="transmembrane region" description="Helical" evidence="8">
    <location>
        <begin position="332"/>
        <end position="349"/>
    </location>
</feature>
<dbReference type="GO" id="GO:0016780">
    <property type="term" value="F:phosphotransferase activity, for other substituted phosphate groups"/>
    <property type="evidence" value="ECO:0007669"/>
    <property type="project" value="InterPro"/>
</dbReference>
<evidence type="ECO:0000256" key="8">
    <source>
        <dbReference type="SAM" id="Phobius"/>
    </source>
</evidence>
<reference evidence="9 10" key="1">
    <citation type="journal article" date="2014" name="Genome Announc.">
        <title>Draft Genome Sequences of Marine Flavobacterium Algibacter lectus Strains SS8 and NR4.</title>
        <authorList>
            <person name="Takatani N."/>
            <person name="Nakanishi M."/>
            <person name="Meirelles P."/>
            <person name="Mino S."/>
            <person name="Suda W."/>
            <person name="Oshima K."/>
            <person name="Hattori M."/>
            <person name="Ohkuma M."/>
            <person name="Hosokawa M."/>
            <person name="Miyashita K."/>
            <person name="Thompson F.L."/>
            <person name="Niwa A."/>
            <person name="Sawabe T."/>
            <person name="Sawabe T."/>
        </authorList>
    </citation>
    <scope>NUCLEOTIDE SEQUENCE [LARGE SCALE GENOMIC DNA]</scope>
    <source>
        <strain evidence="9 10">JCM 19300</strain>
    </source>
</reference>
<accession>A0A090VM66</accession>
<feature type="transmembrane region" description="Helical" evidence="8">
    <location>
        <begin position="142"/>
        <end position="161"/>
    </location>
</feature>
<keyword evidence="6 8" id="KW-0472">Membrane</keyword>
<feature type="transmembrane region" description="Helical" evidence="8">
    <location>
        <begin position="218"/>
        <end position="239"/>
    </location>
</feature>
<dbReference type="PANTHER" id="PTHR22926">
    <property type="entry name" value="PHOSPHO-N-ACETYLMURAMOYL-PENTAPEPTIDE-TRANSFERASE"/>
    <property type="match status" value="1"/>
</dbReference>
<dbReference type="PANTHER" id="PTHR22926:SF3">
    <property type="entry name" value="UNDECAPRENYL-PHOSPHATE ALPHA-N-ACETYLGLUCOSAMINYL 1-PHOSPHATE TRANSFERASE"/>
    <property type="match status" value="1"/>
</dbReference>
<keyword evidence="7" id="KW-0460">Magnesium</keyword>
<evidence type="ECO:0000256" key="2">
    <source>
        <dbReference type="ARBA" id="ARBA00022475"/>
    </source>
</evidence>
<dbReference type="InterPro" id="IPR018480">
    <property type="entry name" value="PNAcMuramoyl-5peptid_Trfase_CS"/>
</dbReference>
<feature type="transmembrane region" description="Helical" evidence="8">
    <location>
        <begin position="79"/>
        <end position="97"/>
    </location>
</feature>
<evidence type="ECO:0000256" key="5">
    <source>
        <dbReference type="ARBA" id="ARBA00022989"/>
    </source>
</evidence>
<feature type="transmembrane region" description="Helical" evidence="8">
    <location>
        <begin position="6"/>
        <end position="27"/>
    </location>
</feature>
<evidence type="ECO:0000256" key="6">
    <source>
        <dbReference type="ARBA" id="ARBA00023136"/>
    </source>
</evidence>
<keyword evidence="5 8" id="KW-1133">Transmembrane helix</keyword>
<evidence type="ECO:0000256" key="4">
    <source>
        <dbReference type="ARBA" id="ARBA00022692"/>
    </source>
</evidence>
<organism evidence="9 10">
    <name type="scientific">Algibacter lectus</name>
    <dbReference type="NCBI Taxonomy" id="221126"/>
    <lineage>
        <taxon>Bacteria</taxon>
        <taxon>Pseudomonadati</taxon>
        <taxon>Bacteroidota</taxon>
        <taxon>Flavobacteriia</taxon>
        <taxon>Flavobacteriales</taxon>
        <taxon>Flavobacteriaceae</taxon>
        <taxon>Algibacter</taxon>
    </lineage>
</organism>
<comment type="caution">
    <text evidence="9">The sequence shown here is derived from an EMBL/GenBank/DDBJ whole genome shotgun (WGS) entry which is preliminary data.</text>
</comment>
<comment type="cofactor">
    <cofactor evidence="7">
        <name>Mg(2+)</name>
        <dbReference type="ChEBI" id="CHEBI:18420"/>
    </cofactor>
</comment>
<feature type="transmembrane region" description="Helical" evidence="8">
    <location>
        <begin position="56"/>
        <end position="73"/>
    </location>
</feature>
<dbReference type="CDD" id="cd06853">
    <property type="entry name" value="GT_WecA_like"/>
    <property type="match status" value="1"/>
</dbReference>
<dbReference type="Pfam" id="PF00953">
    <property type="entry name" value="Glycos_transf_4"/>
    <property type="match status" value="1"/>
</dbReference>